<dbReference type="OrthoDB" id="7616820at2"/>
<keyword evidence="5" id="KW-1185">Reference proteome</keyword>
<dbReference type="InterPro" id="IPR032779">
    <property type="entry name" value="FliG_M"/>
</dbReference>
<feature type="non-terminal residue" evidence="4">
    <location>
        <position position="1"/>
    </location>
</feature>
<reference evidence="4 5" key="1">
    <citation type="journal article" date="2018" name="Int. J. Syst. Evol. Microbiol.">
        <title>Pseudooceanicola lipolyticus sp. nov., a marine alphaproteobacterium, reclassification of Oceanicola flagellatus as Pseudooceanicola flagellatus comb. nov. and emended description of the genus Pseudooceanicola.</title>
        <authorList>
            <person name="Huang M.-M."/>
            <person name="Guo L.-L."/>
            <person name="Wu Y.-H."/>
            <person name="Lai Q.-L."/>
            <person name="Shao Z.-Z."/>
            <person name="Wang C.-S."/>
            <person name="Wu M."/>
            <person name="Xu X.-W."/>
        </authorList>
    </citation>
    <scope>NUCLEOTIDE SEQUENCE [LARGE SCALE GENOMIC DNA]</scope>
    <source>
        <strain evidence="4 5">157</strain>
    </source>
</reference>
<comment type="caution">
    <text evidence="4">The sequence shown here is derived from an EMBL/GenBank/DDBJ whole genome shotgun (WGS) entry which is preliminary data.</text>
</comment>
<dbReference type="Pfam" id="PF14841">
    <property type="entry name" value="FliG_M"/>
    <property type="match status" value="1"/>
</dbReference>
<dbReference type="GO" id="GO:0006935">
    <property type="term" value="P:chemotaxis"/>
    <property type="evidence" value="ECO:0007669"/>
    <property type="project" value="InterPro"/>
</dbReference>
<comment type="function">
    <text evidence="1">FliG is one of three proteins (FliG, FliN, FliM) that forms the rotor-mounted switch complex (C ring), located at the base of the basal body. This complex interacts with the CheY and CheZ chemotaxis proteins, in addition to contacting components of the motor that determine the direction of flagellar rotation.</text>
</comment>
<evidence type="ECO:0000313" key="4">
    <source>
        <dbReference type="EMBL" id="PJE34569.1"/>
    </source>
</evidence>
<dbReference type="Gene3D" id="1.10.220.30">
    <property type="match status" value="2"/>
</dbReference>
<proteinExistence type="predicted"/>
<evidence type="ECO:0000313" key="5">
    <source>
        <dbReference type="Proteomes" id="UP000231553"/>
    </source>
</evidence>
<sequence>SAQTAARLRKEAGVRQEGDPWQRLRGLDLEDLAAIAASESTEVAAVLLSKLDTARAAELLGTLPGPLARRITYAVSQTQAVTPEAVDRIGLSLASQLDNRPAPAFEDEPGARVGAILNQSTAHTRDALLTSLDETDADFAGRVRKEIFTFAHISVRVGPRDVPALVRNIDADTLVTALAGATDEQTSGVVDFLLSNMSQRMADNLRDEVSDRGRVKPREAEAAMNEVVGIVRQMVEMGEIELVDPDEALQEEADEA</sequence>
<dbReference type="InterPro" id="IPR023087">
    <property type="entry name" value="Flg_Motor_Flig_C"/>
</dbReference>
<accession>A0A2M8IVL8</accession>
<gene>
    <name evidence="4" type="ORF">CVM52_21570</name>
</gene>
<feature type="domain" description="Flagellar motor switch protein FliG middle" evidence="3">
    <location>
        <begin position="32"/>
        <end position="100"/>
    </location>
</feature>
<dbReference type="InterPro" id="IPR000090">
    <property type="entry name" value="Flg_Motor_Flig"/>
</dbReference>
<organism evidence="4 5">
    <name type="scientific">Pseudooceanicola lipolyticus</name>
    <dbReference type="NCBI Taxonomy" id="2029104"/>
    <lineage>
        <taxon>Bacteria</taxon>
        <taxon>Pseudomonadati</taxon>
        <taxon>Pseudomonadota</taxon>
        <taxon>Alphaproteobacteria</taxon>
        <taxon>Rhodobacterales</taxon>
        <taxon>Paracoccaceae</taxon>
        <taxon>Pseudooceanicola</taxon>
    </lineage>
</organism>
<evidence type="ECO:0000259" key="2">
    <source>
        <dbReference type="Pfam" id="PF01706"/>
    </source>
</evidence>
<dbReference type="InterPro" id="IPR011002">
    <property type="entry name" value="FliG_a-hlx"/>
</dbReference>
<dbReference type="RefSeq" id="WP_100164453.1">
    <property type="nucleotide sequence ID" value="NZ_PGTB01000164.1"/>
</dbReference>
<dbReference type="GO" id="GO:0003774">
    <property type="term" value="F:cytoskeletal motor activity"/>
    <property type="evidence" value="ECO:0007669"/>
    <property type="project" value="InterPro"/>
</dbReference>
<keyword evidence="4" id="KW-0969">Cilium</keyword>
<dbReference type="PRINTS" id="PR00954">
    <property type="entry name" value="FLGMOTORFLIG"/>
</dbReference>
<dbReference type="SUPFAM" id="SSF48029">
    <property type="entry name" value="FliG"/>
    <property type="match status" value="1"/>
</dbReference>
<dbReference type="GO" id="GO:0071973">
    <property type="term" value="P:bacterial-type flagellum-dependent cell motility"/>
    <property type="evidence" value="ECO:0007669"/>
    <property type="project" value="InterPro"/>
</dbReference>
<dbReference type="GO" id="GO:0009288">
    <property type="term" value="C:bacterial-type flagellum"/>
    <property type="evidence" value="ECO:0007669"/>
    <property type="project" value="InterPro"/>
</dbReference>
<evidence type="ECO:0000256" key="1">
    <source>
        <dbReference type="ARBA" id="ARBA00025598"/>
    </source>
</evidence>
<protein>
    <submittedName>
        <fullName evidence="4">Flagellar motor switch protein FliG</fullName>
    </submittedName>
</protein>
<keyword evidence="4" id="KW-0282">Flagellum</keyword>
<dbReference type="Pfam" id="PF01706">
    <property type="entry name" value="FliG_C"/>
    <property type="match status" value="1"/>
</dbReference>
<feature type="domain" description="Flagellar motor switch protein FliG C-terminal" evidence="2">
    <location>
        <begin position="131"/>
        <end position="242"/>
    </location>
</feature>
<dbReference type="Proteomes" id="UP000231553">
    <property type="component" value="Unassembled WGS sequence"/>
</dbReference>
<dbReference type="PANTHER" id="PTHR30534">
    <property type="entry name" value="FLAGELLAR MOTOR SWITCH PROTEIN FLIG"/>
    <property type="match status" value="1"/>
</dbReference>
<dbReference type="AlphaFoldDB" id="A0A2M8IVL8"/>
<dbReference type="PANTHER" id="PTHR30534:SF0">
    <property type="entry name" value="FLAGELLAR MOTOR SWITCH PROTEIN FLIG"/>
    <property type="match status" value="1"/>
</dbReference>
<keyword evidence="4" id="KW-0966">Cell projection</keyword>
<name>A0A2M8IVL8_9RHOB</name>
<evidence type="ECO:0000259" key="3">
    <source>
        <dbReference type="Pfam" id="PF14841"/>
    </source>
</evidence>
<dbReference type="EMBL" id="PGTB01000164">
    <property type="protein sequence ID" value="PJE34569.1"/>
    <property type="molecule type" value="Genomic_DNA"/>
</dbReference>